<keyword evidence="1" id="KW-1133">Transmembrane helix</keyword>
<sequence>MSILILIFLVPMMLGLYFVTLAIWELRVGTDRPRFIRLMFGGLVLIFIVPLVLGGSGLGLLQILTRSN</sequence>
<dbReference type="RefSeq" id="WP_094092701.1">
    <property type="nucleotide sequence ID" value="NZ_BMHF01000013.1"/>
</dbReference>
<dbReference type="Proteomes" id="UP000609323">
    <property type="component" value="Unassembled WGS sequence"/>
</dbReference>
<feature type="transmembrane region" description="Helical" evidence="1">
    <location>
        <begin position="38"/>
        <end position="64"/>
    </location>
</feature>
<gene>
    <name evidence="2" type="ORF">GCM10010917_33160</name>
</gene>
<keyword evidence="1" id="KW-0472">Membrane</keyword>
<dbReference type="EMBL" id="BMHF01000013">
    <property type="protein sequence ID" value="GGA45239.1"/>
    <property type="molecule type" value="Genomic_DNA"/>
</dbReference>
<evidence type="ECO:0000256" key="1">
    <source>
        <dbReference type="SAM" id="Phobius"/>
    </source>
</evidence>
<name>A0ABQ1GKD1_9BACL</name>
<keyword evidence="3" id="KW-1185">Reference proteome</keyword>
<organism evidence="2 3">
    <name type="scientific">Paenibacillus physcomitrellae</name>
    <dbReference type="NCBI Taxonomy" id="1619311"/>
    <lineage>
        <taxon>Bacteria</taxon>
        <taxon>Bacillati</taxon>
        <taxon>Bacillota</taxon>
        <taxon>Bacilli</taxon>
        <taxon>Bacillales</taxon>
        <taxon>Paenibacillaceae</taxon>
        <taxon>Paenibacillus</taxon>
    </lineage>
</organism>
<comment type="caution">
    <text evidence="2">The sequence shown here is derived from an EMBL/GenBank/DDBJ whole genome shotgun (WGS) entry which is preliminary data.</text>
</comment>
<reference evidence="3" key="1">
    <citation type="journal article" date="2019" name="Int. J. Syst. Evol. Microbiol.">
        <title>The Global Catalogue of Microorganisms (GCM) 10K type strain sequencing project: providing services to taxonomists for standard genome sequencing and annotation.</title>
        <authorList>
            <consortium name="The Broad Institute Genomics Platform"/>
            <consortium name="The Broad Institute Genome Sequencing Center for Infectious Disease"/>
            <person name="Wu L."/>
            <person name="Ma J."/>
        </authorList>
    </citation>
    <scope>NUCLEOTIDE SEQUENCE [LARGE SCALE GENOMIC DNA]</scope>
    <source>
        <strain evidence="3">CGMCC 1.15044</strain>
    </source>
</reference>
<evidence type="ECO:0000313" key="3">
    <source>
        <dbReference type="Proteomes" id="UP000609323"/>
    </source>
</evidence>
<accession>A0ABQ1GKD1</accession>
<feature type="transmembrane region" description="Helical" evidence="1">
    <location>
        <begin position="6"/>
        <end position="26"/>
    </location>
</feature>
<proteinExistence type="predicted"/>
<protein>
    <submittedName>
        <fullName evidence="2">Uncharacterized protein</fullName>
    </submittedName>
</protein>
<keyword evidence="1" id="KW-0812">Transmembrane</keyword>
<evidence type="ECO:0000313" key="2">
    <source>
        <dbReference type="EMBL" id="GGA45239.1"/>
    </source>
</evidence>